<reference evidence="10 11" key="1">
    <citation type="submission" date="2019-01" db="EMBL/GenBank/DDBJ databases">
        <title>Filimonas sp. strain TTM-71.</title>
        <authorList>
            <person name="Chen W.-M."/>
        </authorList>
    </citation>
    <scope>NUCLEOTIDE SEQUENCE [LARGE SCALE GENOMIC DNA]</scope>
    <source>
        <strain evidence="10 11">TTM-71</strain>
    </source>
</reference>
<evidence type="ECO:0000256" key="8">
    <source>
        <dbReference type="PROSITE-ProRule" id="PRU01360"/>
    </source>
</evidence>
<dbReference type="InterPro" id="IPR037066">
    <property type="entry name" value="Plug_dom_sf"/>
</dbReference>
<dbReference type="Gene3D" id="2.60.40.1120">
    <property type="entry name" value="Carboxypeptidase-like, regulatory domain"/>
    <property type="match status" value="1"/>
</dbReference>
<dbReference type="SUPFAM" id="SSF49464">
    <property type="entry name" value="Carboxypeptidase regulatory domain-like"/>
    <property type="match status" value="1"/>
</dbReference>
<comment type="subcellular location">
    <subcellularLocation>
        <location evidence="1 8">Cell outer membrane</location>
        <topology evidence="1 8">Multi-pass membrane protein</topology>
    </subcellularLocation>
</comment>
<dbReference type="Gene3D" id="2.170.130.10">
    <property type="entry name" value="TonB-dependent receptor, plug domain"/>
    <property type="match status" value="1"/>
</dbReference>
<dbReference type="PANTHER" id="PTHR30069">
    <property type="entry name" value="TONB-DEPENDENT OUTER MEMBRANE RECEPTOR"/>
    <property type="match status" value="1"/>
</dbReference>
<keyword evidence="10" id="KW-0675">Receptor</keyword>
<dbReference type="Pfam" id="PF13715">
    <property type="entry name" value="CarbopepD_reg_2"/>
    <property type="match status" value="1"/>
</dbReference>
<evidence type="ECO:0000313" key="10">
    <source>
        <dbReference type="EMBL" id="RXK82803.1"/>
    </source>
</evidence>
<dbReference type="PANTHER" id="PTHR30069:SF29">
    <property type="entry name" value="HEMOGLOBIN AND HEMOGLOBIN-HAPTOGLOBIN-BINDING PROTEIN 1-RELATED"/>
    <property type="match status" value="1"/>
</dbReference>
<keyword evidence="6 8" id="KW-0472">Membrane</keyword>
<dbReference type="Pfam" id="PF07715">
    <property type="entry name" value="Plug"/>
    <property type="match status" value="1"/>
</dbReference>
<dbReference type="InterPro" id="IPR036942">
    <property type="entry name" value="Beta-barrel_TonB_sf"/>
</dbReference>
<dbReference type="GO" id="GO:0015344">
    <property type="term" value="F:siderophore uptake transmembrane transporter activity"/>
    <property type="evidence" value="ECO:0007669"/>
    <property type="project" value="TreeGrafter"/>
</dbReference>
<evidence type="ECO:0000313" key="11">
    <source>
        <dbReference type="Proteomes" id="UP000290545"/>
    </source>
</evidence>
<comment type="caution">
    <text evidence="10">The sequence shown here is derived from an EMBL/GenBank/DDBJ whole genome shotgun (WGS) entry which is preliminary data.</text>
</comment>
<evidence type="ECO:0000256" key="1">
    <source>
        <dbReference type="ARBA" id="ARBA00004571"/>
    </source>
</evidence>
<organism evidence="10 11">
    <name type="scientific">Filimonas effusa</name>
    <dbReference type="NCBI Taxonomy" id="2508721"/>
    <lineage>
        <taxon>Bacteria</taxon>
        <taxon>Pseudomonadati</taxon>
        <taxon>Bacteroidota</taxon>
        <taxon>Chitinophagia</taxon>
        <taxon>Chitinophagales</taxon>
        <taxon>Chitinophagaceae</taxon>
        <taxon>Filimonas</taxon>
    </lineage>
</organism>
<name>A0A4Q1D4Q6_9BACT</name>
<proteinExistence type="inferred from homology"/>
<protein>
    <submittedName>
        <fullName evidence="10">TonB-dependent receptor</fullName>
    </submittedName>
</protein>
<keyword evidence="2 8" id="KW-0813">Transport</keyword>
<accession>A0A4Q1D4Q6</accession>
<keyword evidence="7 8" id="KW-0998">Cell outer membrane</keyword>
<dbReference type="SUPFAM" id="SSF56935">
    <property type="entry name" value="Porins"/>
    <property type="match status" value="1"/>
</dbReference>
<dbReference type="InterPro" id="IPR039426">
    <property type="entry name" value="TonB-dep_rcpt-like"/>
</dbReference>
<evidence type="ECO:0000256" key="6">
    <source>
        <dbReference type="ARBA" id="ARBA00023136"/>
    </source>
</evidence>
<dbReference type="Gene3D" id="2.40.170.20">
    <property type="entry name" value="TonB-dependent receptor, beta-barrel domain"/>
    <property type="match status" value="1"/>
</dbReference>
<dbReference type="OrthoDB" id="1453181at2"/>
<dbReference type="PROSITE" id="PS52016">
    <property type="entry name" value="TONB_DEPENDENT_REC_3"/>
    <property type="match status" value="1"/>
</dbReference>
<dbReference type="GO" id="GO:0009279">
    <property type="term" value="C:cell outer membrane"/>
    <property type="evidence" value="ECO:0007669"/>
    <property type="project" value="UniProtKB-SubCell"/>
</dbReference>
<keyword evidence="11" id="KW-1185">Reference proteome</keyword>
<keyword evidence="3 8" id="KW-1134">Transmembrane beta strand</keyword>
<evidence type="ECO:0000256" key="4">
    <source>
        <dbReference type="ARBA" id="ARBA00022692"/>
    </source>
</evidence>
<evidence type="ECO:0000256" key="5">
    <source>
        <dbReference type="ARBA" id="ARBA00022729"/>
    </source>
</evidence>
<comment type="similarity">
    <text evidence="8">Belongs to the TonB-dependent receptor family.</text>
</comment>
<keyword evidence="4 8" id="KW-0812">Transmembrane</keyword>
<sequence>MLKLETFYFFSLQLKKSNILMLLKRKLLLIAFVLLAPLAMLAQSHVKGRLIDAVTKEGIPGATLTVKKSGREVRYISGADGSFSFPLAEATTVEISSIGSLPKTISVQAGQDLGDVSLESSQLAMKEVVVSSNIAIDRKTPVAVSTLRSVVIEERIGNKEFPELLKVTPSTYVTKSGGGFGDSRINVRGFNQANTAVMVNGVPVNDMENGAVYWSNWAGLAEIASNVQVQRGLGASKLSVAAVGGNINIVTKATEMEKGGQVSATTGNDNYMKYTFGYNTGKNKNGLALSVLGSYTRGDGYVDGTKFEGWNYFATLGWEINSHHTLTATVTGAPQWHNQRSAAIKYETLYGNPNNTAVVNRGDKYNDSYGYLNGKEYSWSKNFYHKPVANINYYWNISEKTDLSAVVYASLGRGGGTGPIGTINGSTGFTVAKDANGLIRFDDIKRWNSGFATAGFGTTTANPAWPTAGAYQGQYVADASNNGIIRRASMNSHNWYGAIVNLKHDFTNAITVNAGLDLRYYKGIHYRRVDDALGTAAYFETKDVNNPNKYVAGYDKNGTIDYANDGLVKQVGGYLSGEYNVKSFSIFAAGSLSNTNYQRIDHFLYDKKTDSRWKSEKKDFLAYTVKGGVNYRINAQHNVFGNIGYLTRAPFFNTVWPNNNNVDIVKNITNEKIFTSELGYGFRSKYLAANVNLYRTEWKDKNIIRNFPDPATGLTYRANINGLVAIHQGVEFELNSHPIQQLEIQAMASFGNWKYDNNVVTDVFNDSNEKLGTVNLYTKGLKVGDAAQTTANFAATYEIVKGLRLRGSYYYATKLYANFTPENRTDATKEGQQAWQLPSYGLFDGMLSYNFKWGKDRFTIRLNVDNLTDKKYIAESTDDIKYDPTVATDFKIGDNGSGKNNRVYPGFGRTWTVGIKYNFR</sequence>
<dbReference type="AlphaFoldDB" id="A0A4Q1D4Q6"/>
<dbReference type="InterPro" id="IPR008969">
    <property type="entry name" value="CarboxyPept-like_regulatory"/>
</dbReference>
<evidence type="ECO:0000256" key="2">
    <source>
        <dbReference type="ARBA" id="ARBA00022448"/>
    </source>
</evidence>
<keyword evidence="5" id="KW-0732">Signal</keyword>
<gene>
    <name evidence="10" type="ORF">ESB13_11735</name>
</gene>
<evidence type="ECO:0000259" key="9">
    <source>
        <dbReference type="Pfam" id="PF07715"/>
    </source>
</evidence>
<dbReference type="InterPro" id="IPR012910">
    <property type="entry name" value="Plug_dom"/>
</dbReference>
<evidence type="ECO:0000256" key="3">
    <source>
        <dbReference type="ARBA" id="ARBA00022452"/>
    </source>
</evidence>
<dbReference type="EMBL" id="SDHZ01000002">
    <property type="protein sequence ID" value="RXK82803.1"/>
    <property type="molecule type" value="Genomic_DNA"/>
</dbReference>
<feature type="domain" description="TonB-dependent receptor plug" evidence="9">
    <location>
        <begin position="138"/>
        <end position="245"/>
    </location>
</feature>
<dbReference type="GO" id="GO:0044718">
    <property type="term" value="P:siderophore transmembrane transport"/>
    <property type="evidence" value="ECO:0007669"/>
    <property type="project" value="TreeGrafter"/>
</dbReference>
<dbReference type="Proteomes" id="UP000290545">
    <property type="component" value="Unassembled WGS sequence"/>
</dbReference>
<evidence type="ECO:0000256" key="7">
    <source>
        <dbReference type="ARBA" id="ARBA00023237"/>
    </source>
</evidence>